<protein>
    <recommendedName>
        <fullName evidence="2">MaoC-like domain-containing protein</fullName>
    </recommendedName>
</protein>
<accession>A0A831RQC3</accession>
<evidence type="ECO:0000313" key="1">
    <source>
        <dbReference type="EMBL" id="HEB97049.1"/>
    </source>
</evidence>
<dbReference type="EMBL" id="DRKP01000137">
    <property type="protein sequence ID" value="HEB97049.1"/>
    <property type="molecule type" value="Genomic_DNA"/>
</dbReference>
<sequence>MSEVGRSRMLSQLHIDAARNSTDDFNPFHDPHKWRRIDANPFGGPIALGFQLETLAVHRVEWHHRQNGEDARARTAGLGFGNFDYGFADVIRPGEAFELVVRPTNDRIRERGELSNRVTIRSGRRLVMLGHQRETAVPLVHGEADFTHLGDLSRAPDRSLVGEGLFLKRKFMNTSNAKNFLLGSLVDQYHYFDELEDRVCFPTLFPVALISCALLEKALAGGYDFYRRPMVYTAHQVTVDRALQAQLKSNDRLHILVRGPEPVPGRKGLGKSDIPQQMHHCFGLVEGNRILFRARVAMALLQDVVQACGARTERRAVTA</sequence>
<organism evidence="1">
    <name type="scientific">Sedimenticola thiotaurini</name>
    <dbReference type="NCBI Taxonomy" id="1543721"/>
    <lineage>
        <taxon>Bacteria</taxon>
        <taxon>Pseudomonadati</taxon>
        <taxon>Pseudomonadota</taxon>
        <taxon>Gammaproteobacteria</taxon>
        <taxon>Chromatiales</taxon>
        <taxon>Sedimenticolaceae</taxon>
        <taxon>Sedimenticola</taxon>
    </lineage>
</organism>
<dbReference type="SUPFAM" id="SSF54637">
    <property type="entry name" value="Thioesterase/thiol ester dehydrase-isomerase"/>
    <property type="match status" value="1"/>
</dbReference>
<proteinExistence type="predicted"/>
<dbReference type="AlphaFoldDB" id="A0A831RQC3"/>
<comment type="caution">
    <text evidence="1">The sequence shown here is derived from an EMBL/GenBank/DDBJ whole genome shotgun (WGS) entry which is preliminary data.</text>
</comment>
<dbReference type="InterPro" id="IPR029069">
    <property type="entry name" value="HotDog_dom_sf"/>
</dbReference>
<gene>
    <name evidence="1" type="ORF">ENI96_11540</name>
</gene>
<evidence type="ECO:0008006" key="2">
    <source>
        <dbReference type="Google" id="ProtNLM"/>
    </source>
</evidence>
<reference evidence="1" key="1">
    <citation type="journal article" date="2020" name="mSystems">
        <title>Genome- and Community-Level Interaction Insights into Carbon Utilization and Element Cycling Functions of Hydrothermarchaeota in Hydrothermal Sediment.</title>
        <authorList>
            <person name="Zhou Z."/>
            <person name="Liu Y."/>
            <person name="Xu W."/>
            <person name="Pan J."/>
            <person name="Luo Z.H."/>
            <person name="Li M."/>
        </authorList>
    </citation>
    <scope>NUCLEOTIDE SEQUENCE [LARGE SCALE GENOMIC DNA]</scope>
    <source>
        <strain evidence="1">HyVt-443</strain>
    </source>
</reference>
<name>A0A831RQC3_9GAMM</name>
<dbReference type="Gene3D" id="3.10.129.10">
    <property type="entry name" value="Hotdog Thioesterase"/>
    <property type="match status" value="1"/>
</dbReference>
<dbReference type="Proteomes" id="UP000886251">
    <property type="component" value="Unassembled WGS sequence"/>
</dbReference>